<evidence type="ECO:0000313" key="2">
    <source>
        <dbReference type="Proteomes" id="UP001269271"/>
    </source>
</evidence>
<dbReference type="RefSeq" id="WP_313656982.1">
    <property type="nucleotide sequence ID" value="NZ_JAVSOO010000004.1"/>
</dbReference>
<keyword evidence="1" id="KW-0255">Endonuclease</keyword>
<dbReference type="Gene3D" id="3.40.91.50">
    <property type="match status" value="1"/>
</dbReference>
<protein>
    <submittedName>
        <fullName evidence="1">AlwI family type II restriction endonuclease</fullName>
        <ecNumber evidence="1">3.1.21.-</ecNumber>
    </submittedName>
</protein>
<dbReference type="GO" id="GO:0004519">
    <property type="term" value="F:endonuclease activity"/>
    <property type="evidence" value="ECO:0007669"/>
    <property type="project" value="UniProtKB-KW"/>
</dbReference>
<proteinExistence type="predicted"/>
<gene>
    <name evidence="1" type="ORF">RO950_02485</name>
</gene>
<name>A0ABU3IHJ3_STAHA</name>
<accession>A0ABU3IHJ3</accession>
<keyword evidence="1" id="KW-0378">Hydrolase</keyword>
<organism evidence="1 2">
    <name type="scientific">Staphylococcus haemolyticus</name>
    <dbReference type="NCBI Taxonomy" id="1283"/>
    <lineage>
        <taxon>Bacteria</taxon>
        <taxon>Bacillati</taxon>
        <taxon>Bacillota</taxon>
        <taxon>Bacilli</taxon>
        <taxon>Bacillales</taxon>
        <taxon>Staphylococcaceae</taxon>
        <taxon>Staphylococcus</taxon>
    </lineage>
</organism>
<reference evidence="1 2" key="1">
    <citation type="submission" date="2023-08" db="EMBL/GenBank/DDBJ databases">
        <title>Genomic surveillance of Staphylococcus haemolyticus neonatal outbreak in southern France.</title>
        <authorList>
            <person name="Magnan C."/>
            <person name="Morsli M."/>
            <person name="Thiery B."/>
            <person name="Salipante F."/>
            <person name="Attar J."/>
            <person name="Massimo D.M."/>
            <person name="Ory J."/>
            <person name="Pantel A."/>
            <person name="Lavigne J.-P."/>
        </authorList>
    </citation>
    <scope>NUCLEOTIDE SEQUENCE [LARGE SCALE GENOMIC DNA]</scope>
    <source>
        <strain evidence="1 2">NSH026</strain>
    </source>
</reference>
<sequence length="589" mass="69516">MSVKVNISWRTAPRSIQVLINWLPYFYQHQGESWDLKLNPQLRRKIRWTYENDKEVPNDEVVGVPYKDFITGKQKGSRDKESLVRQVYTTAEQFGFLGVRGENKGLFITEAGKRIIENTFTPEDFLVQLIKMYVITNKDEEGIFPFEIFIKLINEFNYLSRFELAYMFAVTTPQKYKIALEAINEFRTQYNDRSIINNKNDNKKVELIHKNIWEKYFDKGTYLKSWEDYTDAFLRAVSYTDFFITSGRGKYTKVRVKDLFKKKFDLLVSEKFKFKKPPKKEVETKGNITYSEVSSRDDLEWYGAIGNITLPWDNFIERKKLVENSFMRVREEFENYESNILNKEEIKELSDEIKTTKSITRLKDIENDLSNKLMIRNQEHFVEVVSKTKEAKKEIIERFDIILNDNDMSALWLEVNTWKSLVSINGEKKVVPNFKMEEDLTPRAFAPGLNNTPDMELYTKEFTIVPEVSLMTGKVQWEHEASSVIDHVNQIKKNNKNNTLGLFISSTINQRTLWQYFILSKTSWLGKPIPVIPLTIKQYTEIIKNIYDNERDINDFYNLLNVCATASINVDDYIEWQTKINENIETFVN</sequence>
<dbReference type="EC" id="3.1.21.-" evidence="1"/>
<keyword evidence="2" id="KW-1185">Reference proteome</keyword>
<dbReference type="InterPro" id="IPR018573">
    <property type="entry name" value="Restrct_endonuc_II_AlwI"/>
</dbReference>
<evidence type="ECO:0000313" key="1">
    <source>
        <dbReference type="EMBL" id="MDT4285889.1"/>
    </source>
</evidence>
<dbReference type="EMBL" id="JAVSOO010000004">
    <property type="protein sequence ID" value="MDT4285889.1"/>
    <property type="molecule type" value="Genomic_DNA"/>
</dbReference>
<keyword evidence="1" id="KW-0540">Nuclease</keyword>
<comment type="caution">
    <text evidence="1">The sequence shown here is derived from an EMBL/GenBank/DDBJ whole genome shotgun (WGS) entry which is preliminary data.</text>
</comment>
<dbReference type="GO" id="GO:0016787">
    <property type="term" value="F:hydrolase activity"/>
    <property type="evidence" value="ECO:0007669"/>
    <property type="project" value="UniProtKB-KW"/>
</dbReference>
<dbReference type="Pfam" id="PF09491">
    <property type="entry name" value="RE_AlwI"/>
    <property type="match status" value="1"/>
</dbReference>
<dbReference type="Proteomes" id="UP001269271">
    <property type="component" value="Unassembled WGS sequence"/>
</dbReference>